<dbReference type="OrthoDB" id="434972at2759"/>
<reference evidence="6 7" key="1">
    <citation type="journal article" date="2016" name="Mol. Biol. Evol.">
        <title>Comparative Genomics of Early-Diverging Mushroom-Forming Fungi Provides Insights into the Origins of Lignocellulose Decay Capabilities.</title>
        <authorList>
            <person name="Nagy L.G."/>
            <person name="Riley R."/>
            <person name="Tritt A."/>
            <person name="Adam C."/>
            <person name="Daum C."/>
            <person name="Floudas D."/>
            <person name="Sun H."/>
            <person name="Yadav J.S."/>
            <person name="Pangilinan J."/>
            <person name="Larsson K.H."/>
            <person name="Matsuura K."/>
            <person name="Barry K."/>
            <person name="Labutti K."/>
            <person name="Kuo R."/>
            <person name="Ohm R.A."/>
            <person name="Bhattacharya S.S."/>
            <person name="Shirouzu T."/>
            <person name="Yoshinaga Y."/>
            <person name="Martin F.M."/>
            <person name="Grigoriev I.V."/>
            <person name="Hibbett D.S."/>
        </authorList>
    </citation>
    <scope>NUCLEOTIDE SEQUENCE [LARGE SCALE GENOMIC DNA]</scope>
    <source>
        <strain evidence="6 7">HHB12733</strain>
    </source>
</reference>
<evidence type="ECO:0000313" key="6">
    <source>
        <dbReference type="EMBL" id="KZT50864.1"/>
    </source>
</evidence>
<dbReference type="GO" id="GO:0016765">
    <property type="term" value="F:transferase activity, transferring alkyl or aryl (other than methyl) groups"/>
    <property type="evidence" value="ECO:0007669"/>
    <property type="project" value="InterPro"/>
</dbReference>
<dbReference type="InterPro" id="IPR000537">
    <property type="entry name" value="UbiA_prenyltransferase"/>
</dbReference>
<name>A0A165CIM0_9BASI</name>
<dbReference type="InParanoid" id="A0A165CIM0"/>
<feature type="transmembrane region" description="Helical" evidence="5">
    <location>
        <begin position="37"/>
        <end position="54"/>
    </location>
</feature>
<protein>
    <recommendedName>
        <fullName evidence="8">UbiA prenyltransferase</fullName>
    </recommendedName>
</protein>
<gene>
    <name evidence="6" type="ORF">CALCODRAFT_477911</name>
</gene>
<proteinExistence type="predicted"/>
<feature type="transmembrane region" description="Helical" evidence="5">
    <location>
        <begin position="245"/>
        <end position="262"/>
    </location>
</feature>
<evidence type="ECO:0000256" key="3">
    <source>
        <dbReference type="ARBA" id="ARBA00022989"/>
    </source>
</evidence>
<comment type="subcellular location">
    <subcellularLocation>
        <location evidence="1">Membrane</location>
        <topology evidence="1">Multi-pass membrane protein</topology>
    </subcellularLocation>
</comment>
<dbReference type="PANTHER" id="PTHR42723:SF1">
    <property type="entry name" value="CHLOROPHYLL SYNTHASE, CHLOROPLASTIC"/>
    <property type="match status" value="1"/>
</dbReference>
<feature type="transmembrane region" description="Helical" evidence="5">
    <location>
        <begin position="219"/>
        <end position="238"/>
    </location>
</feature>
<feature type="transmembrane region" description="Helical" evidence="5">
    <location>
        <begin position="107"/>
        <end position="130"/>
    </location>
</feature>
<keyword evidence="3 5" id="KW-1133">Transmembrane helix</keyword>
<feature type="transmembrane region" description="Helical" evidence="5">
    <location>
        <begin position="150"/>
        <end position="169"/>
    </location>
</feature>
<feature type="transmembrane region" description="Helical" evidence="5">
    <location>
        <begin position="277"/>
        <end position="298"/>
    </location>
</feature>
<dbReference type="Pfam" id="PF01040">
    <property type="entry name" value="UbiA"/>
    <property type="match status" value="1"/>
</dbReference>
<evidence type="ECO:0000256" key="1">
    <source>
        <dbReference type="ARBA" id="ARBA00004141"/>
    </source>
</evidence>
<dbReference type="InterPro" id="IPR050475">
    <property type="entry name" value="Prenyltransferase_related"/>
</dbReference>
<dbReference type="Proteomes" id="UP000076842">
    <property type="component" value="Unassembled WGS sequence"/>
</dbReference>
<evidence type="ECO:0000313" key="7">
    <source>
        <dbReference type="Proteomes" id="UP000076842"/>
    </source>
</evidence>
<feature type="transmembrane region" description="Helical" evidence="5">
    <location>
        <begin position="181"/>
        <end position="199"/>
    </location>
</feature>
<dbReference type="GO" id="GO:0016020">
    <property type="term" value="C:membrane"/>
    <property type="evidence" value="ECO:0007669"/>
    <property type="project" value="UniProtKB-SubCell"/>
</dbReference>
<evidence type="ECO:0000256" key="5">
    <source>
        <dbReference type="SAM" id="Phobius"/>
    </source>
</evidence>
<dbReference type="InterPro" id="IPR044878">
    <property type="entry name" value="UbiA_sf"/>
</dbReference>
<evidence type="ECO:0008006" key="8">
    <source>
        <dbReference type="Google" id="ProtNLM"/>
    </source>
</evidence>
<evidence type="ECO:0000256" key="2">
    <source>
        <dbReference type="ARBA" id="ARBA00022692"/>
    </source>
</evidence>
<accession>A0A165CIM0</accession>
<evidence type="ECO:0000256" key="4">
    <source>
        <dbReference type="ARBA" id="ARBA00023136"/>
    </source>
</evidence>
<keyword evidence="7" id="KW-1185">Reference proteome</keyword>
<dbReference type="STRING" id="1353952.A0A165CIM0"/>
<organism evidence="6 7">
    <name type="scientific">Calocera cornea HHB12733</name>
    <dbReference type="NCBI Taxonomy" id="1353952"/>
    <lineage>
        <taxon>Eukaryota</taxon>
        <taxon>Fungi</taxon>
        <taxon>Dikarya</taxon>
        <taxon>Basidiomycota</taxon>
        <taxon>Agaricomycotina</taxon>
        <taxon>Dacrymycetes</taxon>
        <taxon>Dacrymycetales</taxon>
        <taxon>Dacrymycetaceae</taxon>
        <taxon>Calocera</taxon>
    </lineage>
</organism>
<dbReference type="PANTHER" id="PTHR42723">
    <property type="entry name" value="CHLOROPHYLL SYNTHASE"/>
    <property type="match status" value="1"/>
</dbReference>
<dbReference type="AlphaFoldDB" id="A0A165CIM0"/>
<keyword evidence="2 5" id="KW-0812">Transmembrane</keyword>
<sequence>MVLALSILQHIVGDDPKLVHHFRSGIYTLYLFTKADYHTLFFPIMMFACVAGPVHSPYSLLASAAWVWLHQLQCNINNQRGSITEDAGNKPWRPLPAGRITPQQAKWLHAVVTLLCLLACVPGVCAMVAASGLLTVTTLLYDQLRMSAHWAKRVVLVVMMYGIFEYGGARVIAGYANLDDIALSAIGGSLLVIGSTAHVGDFPDVKGDAEDGRLTIPIAFPYSSRIFTPLLILFWSCAMAKRWELGWLCTSVLITMGGRLAWRCWWLRERAQDKKTYVLHSIWLLTIHLLPMNSRWGVLAN</sequence>
<dbReference type="CDD" id="cd13965">
    <property type="entry name" value="PT_UbiA_3"/>
    <property type="match status" value="1"/>
</dbReference>
<dbReference type="Gene3D" id="1.10.357.140">
    <property type="entry name" value="UbiA prenyltransferase"/>
    <property type="match status" value="1"/>
</dbReference>
<dbReference type="EMBL" id="KV424140">
    <property type="protein sequence ID" value="KZT50864.1"/>
    <property type="molecule type" value="Genomic_DNA"/>
</dbReference>
<keyword evidence="4 5" id="KW-0472">Membrane</keyword>